<keyword evidence="2" id="KW-0812">Transmembrane</keyword>
<keyword evidence="2" id="KW-1133">Transmembrane helix</keyword>
<reference evidence="3 4" key="1">
    <citation type="submission" date="2016-11" db="EMBL/GenBank/DDBJ databases">
        <authorList>
            <person name="Jaros S."/>
            <person name="Januszkiewicz K."/>
            <person name="Wedrychowicz H."/>
        </authorList>
    </citation>
    <scope>NUCLEOTIDE SEQUENCE [LARGE SCALE GENOMIC DNA]</scope>
    <source>
        <strain evidence="3 4">YL228</strain>
    </source>
</reference>
<dbReference type="EMBL" id="FPIP01000003">
    <property type="protein sequence ID" value="SFW30816.1"/>
    <property type="molecule type" value="Genomic_DNA"/>
</dbReference>
<evidence type="ECO:0000256" key="2">
    <source>
        <dbReference type="SAM" id="Phobius"/>
    </source>
</evidence>
<evidence type="ECO:0000313" key="4">
    <source>
        <dbReference type="Proteomes" id="UP000183461"/>
    </source>
</evidence>
<organism evidence="3 4">
    <name type="scientific">Ruminococcus flavefaciens</name>
    <dbReference type="NCBI Taxonomy" id="1265"/>
    <lineage>
        <taxon>Bacteria</taxon>
        <taxon>Bacillati</taxon>
        <taxon>Bacillota</taxon>
        <taxon>Clostridia</taxon>
        <taxon>Eubacteriales</taxon>
        <taxon>Oscillospiraceae</taxon>
        <taxon>Ruminococcus</taxon>
    </lineage>
</organism>
<evidence type="ECO:0000256" key="1">
    <source>
        <dbReference type="SAM" id="MobiDB-lite"/>
    </source>
</evidence>
<proteinExistence type="predicted"/>
<dbReference type="RefSeq" id="WP_072300026.1">
    <property type="nucleotide sequence ID" value="NZ_FPIP01000003.1"/>
</dbReference>
<name>A0A1K1N5W7_RUMFL</name>
<evidence type="ECO:0000313" key="3">
    <source>
        <dbReference type="EMBL" id="SFW30816.1"/>
    </source>
</evidence>
<sequence>MNKHTRLIVSLLFIGIIVLAVAITRFYSRTEKSADSSKSQNDIVKRLNFDSSGNRAFKNDEGLVGIFDSSERIIVYPEWKSIKFTNNKDICIASKDIHDKELYGCIDYEGNIVVPFVYSNIDLKSSAERVFYIADTADKKSSVVYNSNFDPCFSRAWDSCEYESGELTVKEGNDSYVYLVKNSVFIFKKATVNGNVLDLPYTVEVNASGLTVPMIKKINEYIGKYVGFVYERDPKEAEKLLSEMKVSSNDKISGLFPDEKKVTSKKLLGLSDITVTSAPSSGKLPQYMVTLKALTGITYKNEENKPKRLKGEYEAVIMFTGSSEDDLKMISGYFIDEKPDYPTPAPEVQTDAQPETEPQEN</sequence>
<keyword evidence="2" id="KW-0472">Membrane</keyword>
<feature type="region of interest" description="Disordered" evidence="1">
    <location>
        <begin position="336"/>
        <end position="361"/>
    </location>
</feature>
<feature type="transmembrane region" description="Helical" evidence="2">
    <location>
        <begin position="7"/>
        <end position="27"/>
    </location>
</feature>
<dbReference type="AlphaFoldDB" id="A0A1K1N5W7"/>
<evidence type="ECO:0008006" key="5">
    <source>
        <dbReference type="Google" id="ProtNLM"/>
    </source>
</evidence>
<dbReference type="Proteomes" id="UP000183461">
    <property type="component" value="Unassembled WGS sequence"/>
</dbReference>
<protein>
    <recommendedName>
        <fullName evidence="5">WG containing repeat-containing protein</fullName>
    </recommendedName>
</protein>
<gene>
    <name evidence="3" type="ORF">SAMN02910280_1756</name>
</gene>
<accession>A0A1K1N5W7</accession>